<evidence type="ECO:0000313" key="3">
    <source>
        <dbReference type="EMBL" id="OHA43430.1"/>
    </source>
</evidence>
<accession>A0A1G2P510</accession>
<dbReference type="STRING" id="1802333.A3G03_01285"/>
<dbReference type="EMBL" id="MHSL01000024">
    <property type="protein sequence ID" value="OHA43430.1"/>
    <property type="molecule type" value="Genomic_DNA"/>
</dbReference>
<gene>
    <name evidence="3" type="ORF">A3G03_01285</name>
</gene>
<comment type="caution">
    <text evidence="3">The sequence shown here is derived from an EMBL/GenBank/DDBJ whole genome shotgun (WGS) entry which is preliminary data.</text>
</comment>
<keyword evidence="1" id="KW-0812">Transmembrane</keyword>
<feature type="transmembrane region" description="Helical" evidence="1">
    <location>
        <begin position="20"/>
        <end position="42"/>
    </location>
</feature>
<evidence type="ECO:0000259" key="2">
    <source>
        <dbReference type="Pfam" id="PF09851"/>
    </source>
</evidence>
<evidence type="ECO:0000256" key="1">
    <source>
        <dbReference type="SAM" id="Phobius"/>
    </source>
</evidence>
<feature type="domain" description="SHOCT" evidence="2">
    <location>
        <begin position="57"/>
        <end position="83"/>
    </location>
</feature>
<keyword evidence="1" id="KW-1133">Transmembrane helix</keyword>
<keyword evidence="1" id="KW-0472">Membrane</keyword>
<proteinExistence type="predicted"/>
<protein>
    <recommendedName>
        <fullName evidence="2">SHOCT domain-containing protein</fullName>
    </recommendedName>
</protein>
<dbReference type="AlphaFoldDB" id="A0A1G2P510"/>
<reference evidence="3 4" key="1">
    <citation type="journal article" date="2016" name="Nat. Commun.">
        <title>Thousands of microbial genomes shed light on interconnected biogeochemical processes in an aquifer system.</title>
        <authorList>
            <person name="Anantharaman K."/>
            <person name="Brown C.T."/>
            <person name="Hug L.A."/>
            <person name="Sharon I."/>
            <person name="Castelle C.J."/>
            <person name="Probst A.J."/>
            <person name="Thomas B.C."/>
            <person name="Singh A."/>
            <person name="Wilkins M.J."/>
            <person name="Karaoz U."/>
            <person name="Brodie E.L."/>
            <person name="Williams K.H."/>
            <person name="Hubbard S.S."/>
            <person name="Banfield J.F."/>
        </authorList>
    </citation>
    <scope>NUCLEOTIDE SEQUENCE [LARGE SCALE GENOMIC DNA]</scope>
</reference>
<evidence type="ECO:0000313" key="4">
    <source>
        <dbReference type="Proteomes" id="UP000176355"/>
    </source>
</evidence>
<dbReference type="InterPro" id="IPR018649">
    <property type="entry name" value="SHOCT"/>
</dbReference>
<sequence>MMYGLYGDSGGWGAGNMMGWFGGGFMMILFWAAVIIFVVWLVREISGRNNEKPNSNSALEILKERYAKGEINKEEFESKKRDIASS</sequence>
<dbReference type="Proteomes" id="UP000176355">
    <property type="component" value="Unassembled WGS sequence"/>
</dbReference>
<organism evidence="3 4">
    <name type="scientific">Candidatus Taylorbacteria bacterium RIFCSPLOWO2_12_FULL_44_15c</name>
    <dbReference type="NCBI Taxonomy" id="1802333"/>
    <lineage>
        <taxon>Bacteria</taxon>
        <taxon>Candidatus Tayloriibacteriota</taxon>
    </lineage>
</organism>
<dbReference type="Pfam" id="PF09851">
    <property type="entry name" value="SHOCT"/>
    <property type="match status" value="1"/>
</dbReference>
<name>A0A1G2P510_9BACT</name>